<proteinExistence type="predicted"/>
<evidence type="ECO:0000313" key="1">
    <source>
        <dbReference type="EMBL" id="MDT7520666.1"/>
    </source>
</evidence>
<organism evidence="1 2">
    <name type="scientific">Rhodoferax potami</name>
    <dbReference type="NCBI Taxonomy" id="3068338"/>
    <lineage>
        <taxon>Bacteria</taxon>
        <taxon>Pseudomonadati</taxon>
        <taxon>Pseudomonadota</taxon>
        <taxon>Betaproteobacteria</taxon>
        <taxon>Burkholderiales</taxon>
        <taxon>Comamonadaceae</taxon>
        <taxon>Rhodoferax</taxon>
    </lineage>
</organism>
<accession>A0ABU3KSE6</accession>
<dbReference type="Proteomes" id="UP001321700">
    <property type="component" value="Unassembled WGS sequence"/>
</dbReference>
<dbReference type="RefSeq" id="WP_313876356.1">
    <property type="nucleotide sequence ID" value="NZ_JAVBIK010000003.1"/>
</dbReference>
<reference evidence="1 2" key="1">
    <citation type="submission" date="2023-08" db="EMBL/GenBank/DDBJ databases">
        <title>Rhodoferax potami sp. nov. and Rhodoferax mekongensis sp. nov., isolated from the Mekong River in Thailand.</title>
        <authorList>
            <person name="Kitikhun S."/>
            <person name="Charoenyingcharoen P."/>
            <person name="Siriarchawattana P."/>
            <person name="Likhitrattanapisal S."/>
            <person name="Nilsakha T."/>
            <person name="Chanpet A."/>
            <person name="Rattanawaree P."/>
            <person name="Ingsriswang S."/>
        </authorList>
    </citation>
    <scope>NUCLEOTIDE SEQUENCE [LARGE SCALE GENOMIC DNA]</scope>
    <source>
        <strain evidence="1 2">TBRC 17660</strain>
    </source>
</reference>
<evidence type="ECO:0000313" key="2">
    <source>
        <dbReference type="Proteomes" id="UP001321700"/>
    </source>
</evidence>
<sequence>MDSMLDANDKYAKLRGLDNFRNYLNATQLDTSKRVVDGYVISDSGKLAVHPDGYDLSICRRLLAYLLMSDEMDRKLAVFREADTTIGKSPCSADNLHKSAPQFVHANEHAAIPIDSIWSLHLFANGGFRPLHVWY</sequence>
<comment type="caution">
    <text evidence="1">The sequence shown here is derived from an EMBL/GenBank/DDBJ whole genome shotgun (WGS) entry which is preliminary data.</text>
</comment>
<protein>
    <submittedName>
        <fullName evidence="1">Uncharacterized protein</fullName>
    </submittedName>
</protein>
<keyword evidence="2" id="KW-1185">Reference proteome</keyword>
<name>A0ABU3KSE6_9BURK</name>
<gene>
    <name evidence="1" type="ORF">RAE19_18575</name>
</gene>
<dbReference type="EMBL" id="JAVBIK010000003">
    <property type="protein sequence ID" value="MDT7520666.1"/>
    <property type="molecule type" value="Genomic_DNA"/>
</dbReference>